<sequence length="227" mass="26209">MIKKKRDTVKMIILLFAITLTGCGKQTEQPKDPYYILVEKNIKTNFTGSFRRNFNDMNDDHISVAVAKGIAPIDSVAALRQLADSARLEKVETCEYYKIDSLTHSHPYLVPSAKKLLDTIGRSFNDTLRSRGGGNYRIIVTSLLRMQDDIKRLRRYNVNAMENSAHSYGTTFDITYRRFDRTDGQFVIPDRQLRLLLSEILKTLRARGECYVKYEIKQGCYHITVRN</sequence>
<comment type="caution">
    <text evidence="1">The sequence shown here is derived from an EMBL/GenBank/DDBJ whole genome shotgun (WGS) entry which is preliminary data.</text>
</comment>
<name>A0A9D9H795_9BACT</name>
<gene>
    <name evidence="1" type="ORF">IAC54_05710</name>
</gene>
<organism evidence="1 2">
    <name type="scientific">Candidatus Caccoplasma merdipullorum</name>
    <dbReference type="NCBI Taxonomy" id="2840718"/>
    <lineage>
        <taxon>Bacteria</taxon>
        <taxon>Pseudomonadati</taxon>
        <taxon>Bacteroidota</taxon>
        <taxon>Bacteroidia</taxon>
        <taxon>Bacteroidales</taxon>
        <taxon>Bacteroidaceae</taxon>
        <taxon>Bacteroidaceae incertae sedis</taxon>
        <taxon>Candidatus Caccoplasma</taxon>
    </lineage>
</organism>
<dbReference type="InterPro" id="IPR043769">
    <property type="entry name" value="DUF5715"/>
</dbReference>
<dbReference type="EMBL" id="JADIMW010000063">
    <property type="protein sequence ID" value="MBO8438379.1"/>
    <property type="molecule type" value="Genomic_DNA"/>
</dbReference>
<protein>
    <submittedName>
        <fullName evidence="1">Uncharacterized protein</fullName>
    </submittedName>
</protein>
<reference evidence="1" key="2">
    <citation type="journal article" date="2021" name="PeerJ">
        <title>Extensive microbial diversity within the chicken gut microbiome revealed by metagenomics and culture.</title>
        <authorList>
            <person name="Gilroy R."/>
            <person name="Ravi A."/>
            <person name="Getino M."/>
            <person name="Pursley I."/>
            <person name="Horton D.L."/>
            <person name="Alikhan N.F."/>
            <person name="Baker D."/>
            <person name="Gharbi K."/>
            <person name="Hall N."/>
            <person name="Watson M."/>
            <person name="Adriaenssens E.M."/>
            <person name="Foster-Nyarko E."/>
            <person name="Jarju S."/>
            <person name="Secka A."/>
            <person name="Antonio M."/>
            <person name="Oren A."/>
            <person name="Chaudhuri R.R."/>
            <person name="La Ragione R."/>
            <person name="Hildebrand F."/>
            <person name="Pallen M.J."/>
        </authorList>
    </citation>
    <scope>NUCLEOTIDE SEQUENCE</scope>
    <source>
        <strain evidence="1">G3-4614</strain>
    </source>
</reference>
<dbReference type="Pfam" id="PF18979">
    <property type="entry name" value="DUF5715"/>
    <property type="match status" value="1"/>
</dbReference>
<dbReference type="AlphaFoldDB" id="A0A9D9H795"/>
<evidence type="ECO:0000313" key="2">
    <source>
        <dbReference type="Proteomes" id="UP000823636"/>
    </source>
</evidence>
<accession>A0A9D9H795</accession>
<proteinExistence type="predicted"/>
<evidence type="ECO:0000313" key="1">
    <source>
        <dbReference type="EMBL" id="MBO8438379.1"/>
    </source>
</evidence>
<dbReference type="PROSITE" id="PS51257">
    <property type="entry name" value="PROKAR_LIPOPROTEIN"/>
    <property type="match status" value="1"/>
</dbReference>
<dbReference type="Proteomes" id="UP000823636">
    <property type="component" value="Unassembled WGS sequence"/>
</dbReference>
<reference evidence="1" key="1">
    <citation type="submission" date="2020-10" db="EMBL/GenBank/DDBJ databases">
        <authorList>
            <person name="Gilroy R."/>
        </authorList>
    </citation>
    <scope>NUCLEOTIDE SEQUENCE</scope>
    <source>
        <strain evidence="1">G3-4614</strain>
    </source>
</reference>